<evidence type="ECO:0000313" key="4">
    <source>
        <dbReference type="Proteomes" id="UP000196710"/>
    </source>
</evidence>
<evidence type="ECO:0000313" key="2">
    <source>
        <dbReference type="EMBL" id="ASB40454.1"/>
    </source>
</evidence>
<gene>
    <name evidence="2" type="ORF">ADH66_07125</name>
    <name evidence="3" type="ORF">I5Q82_17200</name>
</gene>
<reference evidence="2" key="1">
    <citation type="journal article" date="2017" name="Genome Announc.">
        <title>High-Quality Whole-Genome Sequences of the Oligo-Mouse-Microbiota Bacterial Community.</title>
        <authorList>
            <person name="Garzetti D."/>
            <person name="Brugiroux S."/>
            <person name="Bunk B."/>
            <person name="Pukall R."/>
            <person name="McCoy K.D."/>
            <person name="Macpherson A.J."/>
            <person name="Stecher B."/>
        </authorList>
    </citation>
    <scope>NUCLEOTIDE SEQUENCE</scope>
    <source>
        <strain evidence="2">KB18</strain>
    </source>
</reference>
<reference evidence="4" key="2">
    <citation type="submission" date="2017-05" db="EMBL/GenBank/DDBJ databases">
        <title>Improved OligoMM genomes.</title>
        <authorList>
            <person name="Garzetti D."/>
        </authorList>
    </citation>
    <scope>NUCLEOTIDE SEQUENCE [LARGE SCALE GENOMIC DNA]</scope>
    <source>
        <strain evidence="4">KB18</strain>
    </source>
</reference>
<dbReference type="RefSeq" id="WP_033118599.1">
    <property type="nucleotide sequence ID" value="NZ_CP021422.1"/>
</dbReference>
<dbReference type="Pfam" id="PF24963">
    <property type="entry name" value="DUF7768"/>
    <property type="match status" value="1"/>
</dbReference>
<protein>
    <recommendedName>
        <fullName evidence="1">DUF7768 domain-containing protein</fullName>
    </recommendedName>
</protein>
<dbReference type="KEGG" id="amur:ADH66_07125"/>
<reference evidence="3 5" key="3">
    <citation type="submission" date="2020-11" db="EMBL/GenBank/DDBJ databases">
        <title>Closed and high quality bacterial genomes of the OMM12 community.</title>
        <authorList>
            <person name="Marbouty M."/>
            <person name="Lamy-Besnier Q."/>
            <person name="Debarbieux L."/>
            <person name="Koszul R."/>
        </authorList>
    </citation>
    <scope>NUCLEOTIDE SEQUENCE [LARGE SCALE GENOMIC DNA]</scope>
    <source>
        <strain evidence="3 5">KB18</strain>
    </source>
</reference>
<organism evidence="3 5">
    <name type="scientific">Acutalibacter muris</name>
    <dbReference type="NCBI Taxonomy" id="1796620"/>
    <lineage>
        <taxon>Bacteria</taxon>
        <taxon>Bacillati</taxon>
        <taxon>Bacillota</taxon>
        <taxon>Clostridia</taxon>
        <taxon>Eubacteriales</taxon>
        <taxon>Acutalibacteraceae</taxon>
        <taxon>Acutalibacter</taxon>
    </lineage>
</organism>
<proteinExistence type="predicted"/>
<dbReference type="AlphaFoldDB" id="A0A1Z2XPX0"/>
<dbReference type="EMBL" id="CP021422">
    <property type="protein sequence ID" value="ASB40454.1"/>
    <property type="molecule type" value="Genomic_DNA"/>
</dbReference>
<accession>A0A1Z2XPX0</accession>
<dbReference type="InterPro" id="IPR056670">
    <property type="entry name" value="DUF7768"/>
</dbReference>
<evidence type="ECO:0000259" key="1">
    <source>
        <dbReference type="Pfam" id="PF24963"/>
    </source>
</evidence>
<feature type="domain" description="DUF7768" evidence="1">
    <location>
        <begin position="4"/>
        <end position="98"/>
    </location>
</feature>
<name>A0A1Z2XPX0_9FIRM</name>
<keyword evidence="4" id="KW-1185">Reference proteome</keyword>
<evidence type="ECO:0000313" key="3">
    <source>
        <dbReference type="EMBL" id="QQR29741.1"/>
    </source>
</evidence>
<dbReference type="EMBL" id="CP065321">
    <property type="protein sequence ID" value="QQR29741.1"/>
    <property type="molecule type" value="Genomic_DNA"/>
</dbReference>
<dbReference type="Proteomes" id="UP000196710">
    <property type="component" value="Chromosome"/>
</dbReference>
<evidence type="ECO:0000313" key="5">
    <source>
        <dbReference type="Proteomes" id="UP000596035"/>
    </source>
</evidence>
<sequence>MKRPLAYVTAAWRGDPCEITEQAAKYCRAVYDAGFSPICPTLYLPLFLNDAVPEEHKSGIDMGRDLLRRSRVLVVCGGPVTEEMKNDIATAQRLGITATTLEGILTVKGQGHRRR</sequence>
<dbReference type="Proteomes" id="UP000596035">
    <property type="component" value="Chromosome"/>
</dbReference>